<keyword evidence="10" id="KW-1185">Reference proteome</keyword>
<organism evidence="9 10">
    <name type="scientific">Actinosynnema pretiosum</name>
    <dbReference type="NCBI Taxonomy" id="42197"/>
    <lineage>
        <taxon>Bacteria</taxon>
        <taxon>Bacillati</taxon>
        <taxon>Actinomycetota</taxon>
        <taxon>Actinomycetes</taxon>
        <taxon>Pseudonocardiales</taxon>
        <taxon>Pseudonocardiaceae</taxon>
        <taxon>Actinosynnema</taxon>
    </lineage>
</organism>
<evidence type="ECO:0000259" key="8">
    <source>
        <dbReference type="Pfam" id="PF02771"/>
    </source>
</evidence>
<keyword evidence="4 5" id="KW-0274">FAD</keyword>
<dbReference type="AlphaFoldDB" id="A0A290ZGR0"/>
<keyword evidence="3 5" id="KW-0285">Flavoprotein</keyword>
<dbReference type="Pfam" id="PF02770">
    <property type="entry name" value="Acyl-CoA_dh_M"/>
    <property type="match status" value="1"/>
</dbReference>
<feature type="domain" description="Acyl-CoA oxidase/dehydrogenase middle" evidence="7">
    <location>
        <begin position="140"/>
        <end position="231"/>
    </location>
</feature>
<dbReference type="PANTHER" id="PTHR43831">
    <property type="entry name" value="ISOBUTYRYL-COA DEHYDROGENASE"/>
    <property type="match status" value="1"/>
</dbReference>
<feature type="domain" description="Acyl-CoA dehydrogenase/oxidase N-terminal" evidence="8">
    <location>
        <begin position="28"/>
        <end position="133"/>
    </location>
</feature>
<dbReference type="InterPro" id="IPR006091">
    <property type="entry name" value="Acyl-CoA_Oxase/DH_mid-dom"/>
</dbReference>
<dbReference type="SUPFAM" id="SSF56645">
    <property type="entry name" value="Acyl-CoA dehydrogenase NM domain-like"/>
    <property type="match status" value="1"/>
</dbReference>
<evidence type="ECO:0000259" key="7">
    <source>
        <dbReference type="Pfam" id="PF02770"/>
    </source>
</evidence>
<dbReference type="InterPro" id="IPR037069">
    <property type="entry name" value="AcylCoA_DH/ox_N_sf"/>
</dbReference>
<dbReference type="InterPro" id="IPR036250">
    <property type="entry name" value="AcylCo_DH-like_C"/>
</dbReference>
<dbReference type="GO" id="GO:0050660">
    <property type="term" value="F:flavin adenine dinucleotide binding"/>
    <property type="evidence" value="ECO:0007669"/>
    <property type="project" value="InterPro"/>
</dbReference>
<dbReference type="Gene3D" id="1.10.540.10">
    <property type="entry name" value="Acyl-CoA dehydrogenase/oxidase, N-terminal domain"/>
    <property type="match status" value="1"/>
</dbReference>
<dbReference type="FunFam" id="1.20.140.10:FF:000004">
    <property type="entry name" value="Acyl-CoA dehydrogenase FadE25"/>
    <property type="match status" value="1"/>
</dbReference>
<evidence type="ECO:0000256" key="5">
    <source>
        <dbReference type="RuleBase" id="RU362125"/>
    </source>
</evidence>
<evidence type="ECO:0000256" key="3">
    <source>
        <dbReference type="ARBA" id="ARBA00022630"/>
    </source>
</evidence>
<proteinExistence type="inferred from homology"/>
<evidence type="ECO:0000259" key="6">
    <source>
        <dbReference type="Pfam" id="PF00441"/>
    </source>
</evidence>
<dbReference type="GO" id="GO:0016627">
    <property type="term" value="F:oxidoreductase activity, acting on the CH-CH group of donors"/>
    <property type="evidence" value="ECO:0007669"/>
    <property type="project" value="InterPro"/>
</dbReference>
<dbReference type="InterPro" id="IPR052547">
    <property type="entry name" value="Mito_Isobutyryl-CoADH"/>
</dbReference>
<dbReference type="InterPro" id="IPR046373">
    <property type="entry name" value="Acyl-CoA_Oxase/DH_mid-dom_sf"/>
</dbReference>
<dbReference type="Pfam" id="PF00441">
    <property type="entry name" value="Acyl-CoA_dh_1"/>
    <property type="match status" value="1"/>
</dbReference>
<dbReference type="Gene3D" id="2.40.110.10">
    <property type="entry name" value="Butyryl-CoA Dehydrogenase, subunit A, domain 2"/>
    <property type="match status" value="1"/>
</dbReference>
<evidence type="ECO:0000313" key="10">
    <source>
        <dbReference type="Proteomes" id="UP000218505"/>
    </source>
</evidence>
<protein>
    <submittedName>
        <fullName evidence="9">Acyl-CoA dehydrogenase</fullName>
    </submittedName>
</protein>
<dbReference type="Pfam" id="PF02771">
    <property type="entry name" value="Acyl-CoA_dh_N"/>
    <property type="match status" value="1"/>
</dbReference>
<gene>
    <name evidence="9" type="ORF">CNX65_15915</name>
</gene>
<dbReference type="KEGG" id="apre:CNX65_15915"/>
<evidence type="ECO:0000256" key="1">
    <source>
        <dbReference type="ARBA" id="ARBA00001974"/>
    </source>
</evidence>
<dbReference type="InterPro" id="IPR009075">
    <property type="entry name" value="AcylCo_DH/oxidase_C"/>
</dbReference>
<accession>A0A290ZGR0</accession>
<name>A0A290ZGR0_9PSEU</name>
<comment type="similarity">
    <text evidence="2 5">Belongs to the acyl-CoA dehydrogenase family.</text>
</comment>
<sequence length="395" mass="41783">MSATRTTAPDHVADHVADRAADRTATADLLELARDLAENELAPRADDFEARAEFPRDLLRLLGRSGLLGLPYPEEHGGGGQPYTTYLAVLEVLARHWLGVAQSVNIHVLSCYPLAAHGTPEQRERLLPAALGGDLLGANCITEPDVGSDVAAIAATARRDGDDYLVTGTKAFTSHAGHADFYNLFCRTGGPGPAGLSVLLAPADAPGLSVLAPERKMGVRSSPTATVALDDARVPADRLIGRPGKGFLAAAGLFDRGRLGIAACAVGLADAATRYAVRYARTRTQFGRPVLEFQGVGFLLADMDTQVHAARALVREAAAALDAGARPSEVTAAAARAKLFATEAAMRVTTDAVQVLGAYGYVQDHPVERWMREAKLLQIIEGTNQIQRVVISRSL</sequence>
<dbReference type="Proteomes" id="UP000218505">
    <property type="component" value="Chromosome"/>
</dbReference>
<reference evidence="9" key="1">
    <citation type="submission" date="2017-09" db="EMBL/GenBank/DDBJ databases">
        <title>Complete Genome Sequence of ansamitocin-producing Bacterium Actinosynnema pretiosum X47.</title>
        <authorList>
            <person name="Cao G."/>
            <person name="Zong G."/>
            <person name="Zhong C."/>
            <person name="Fu J."/>
        </authorList>
    </citation>
    <scope>NUCLEOTIDE SEQUENCE [LARGE SCALE GENOMIC DNA]</scope>
    <source>
        <strain evidence="9">X47</strain>
    </source>
</reference>
<comment type="cofactor">
    <cofactor evidence="1 5">
        <name>FAD</name>
        <dbReference type="ChEBI" id="CHEBI:57692"/>
    </cofactor>
</comment>
<dbReference type="SUPFAM" id="SSF47203">
    <property type="entry name" value="Acyl-CoA dehydrogenase C-terminal domain-like"/>
    <property type="match status" value="1"/>
</dbReference>
<dbReference type="Gene3D" id="1.20.140.10">
    <property type="entry name" value="Butyryl-CoA Dehydrogenase, subunit A, domain 3"/>
    <property type="match status" value="1"/>
</dbReference>
<dbReference type="PANTHER" id="PTHR43831:SF1">
    <property type="entry name" value="ISOBUTYRYL-COA DEHYDROGENASE, MITOCHONDRIAL"/>
    <property type="match status" value="1"/>
</dbReference>
<evidence type="ECO:0000256" key="4">
    <source>
        <dbReference type="ARBA" id="ARBA00022827"/>
    </source>
</evidence>
<dbReference type="PIRSF" id="PIRSF016578">
    <property type="entry name" value="HsaA"/>
    <property type="match status" value="1"/>
</dbReference>
<feature type="domain" description="Acyl-CoA dehydrogenase/oxidase C-terminal" evidence="6">
    <location>
        <begin position="244"/>
        <end position="395"/>
    </location>
</feature>
<evidence type="ECO:0000313" key="9">
    <source>
        <dbReference type="EMBL" id="ATE58197.1"/>
    </source>
</evidence>
<dbReference type="InterPro" id="IPR009100">
    <property type="entry name" value="AcylCoA_DH/oxidase_NM_dom_sf"/>
</dbReference>
<keyword evidence="5" id="KW-0560">Oxidoreductase</keyword>
<dbReference type="InterPro" id="IPR013786">
    <property type="entry name" value="AcylCoA_DH/ox_N"/>
</dbReference>
<dbReference type="EMBL" id="CP023445">
    <property type="protein sequence ID" value="ATE58197.1"/>
    <property type="molecule type" value="Genomic_DNA"/>
</dbReference>
<dbReference type="RefSeq" id="WP_096497810.1">
    <property type="nucleotide sequence ID" value="NZ_CP023445.1"/>
</dbReference>
<evidence type="ECO:0000256" key="2">
    <source>
        <dbReference type="ARBA" id="ARBA00009347"/>
    </source>
</evidence>